<evidence type="ECO:0000259" key="2">
    <source>
        <dbReference type="Pfam" id="PF24809"/>
    </source>
</evidence>
<evidence type="ECO:0000256" key="1">
    <source>
        <dbReference type="ARBA" id="ARBA00022737"/>
    </source>
</evidence>
<dbReference type="Gene3D" id="3.40.50.300">
    <property type="entry name" value="P-loop containing nucleotide triphosphate hydrolases"/>
    <property type="match status" value="1"/>
</dbReference>
<accession>A0A4U6XG65</accession>
<dbReference type="Proteomes" id="UP000310108">
    <property type="component" value="Unassembled WGS sequence"/>
</dbReference>
<keyword evidence="5" id="KW-1185">Reference proteome</keyword>
<dbReference type="STRING" id="1306861.A0A4U6XG65"/>
<dbReference type="InterPro" id="IPR056125">
    <property type="entry name" value="DUF7708"/>
</dbReference>
<protein>
    <recommendedName>
        <fullName evidence="6">NACHT domain-containing protein</fullName>
    </recommendedName>
</protein>
<evidence type="ECO:0008006" key="6">
    <source>
        <dbReference type="Google" id="ProtNLM"/>
    </source>
</evidence>
<dbReference type="InterPro" id="IPR056884">
    <property type="entry name" value="NPHP3-like_N"/>
</dbReference>
<dbReference type="SUPFAM" id="SSF52540">
    <property type="entry name" value="P-loop containing nucleoside triphosphate hydrolases"/>
    <property type="match status" value="1"/>
</dbReference>
<dbReference type="EMBL" id="PJEX01000123">
    <property type="protein sequence ID" value="TKW54755.1"/>
    <property type="molecule type" value="Genomic_DNA"/>
</dbReference>
<dbReference type="Pfam" id="PF24809">
    <property type="entry name" value="DUF7708"/>
    <property type="match status" value="1"/>
</dbReference>
<dbReference type="InterPro" id="IPR027417">
    <property type="entry name" value="P-loop_NTPase"/>
</dbReference>
<evidence type="ECO:0000313" key="5">
    <source>
        <dbReference type="Proteomes" id="UP000310108"/>
    </source>
</evidence>
<feature type="domain" description="DUF7708" evidence="2">
    <location>
        <begin position="71"/>
        <end position="158"/>
    </location>
</feature>
<gene>
    <name evidence="4" type="ORF">CTA1_12210</name>
</gene>
<dbReference type="Pfam" id="PF24883">
    <property type="entry name" value="NPHP3_N"/>
    <property type="match status" value="1"/>
</dbReference>
<comment type="caution">
    <text evidence="4">The sequence shown here is derived from an EMBL/GenBank/DDBJ whole genome shotgun (WGS) entry which is preliminary data.</text>
</comment>
<feature type="domain" description="Nephrocystin 3-like N-terminal" evidence="3">
    <location>
        <begin position="262"/>
        <end position="418"/>
    </location>
</feature>
<dbReference type="PANTHER" id="PTHR10039">
    <property type="entry name" value="AMELOGENIN"/>
    <property type="match status" value="1"/>
</dbReference>
<sequence length="750" mass="85134">MPAPPASGPARQTMQKAFDRLQRTITPQDWHKYQGVTLSDVHKAALDIESQLAARQSLRNMRRLMPLLGGMEHYSKVMEILCNGTPFLPWVWAPITLILRIACEYVEAFEHIMKGYSRIASFMTRFELLSKAYASDHGFQQSLAAFYDDILQFHTHAYNRLEAPVCHFVGPVSEEIRQHPRRHGKHGELIDKGTNALNIVESRQMRQDIRQWREESLGNLVNQEAEQSAKQYQSITSWLKYDESDQLAIFDSISVEAKKYPGTCSWFIQSPRVRSWLQRKAETPSLWLQGIPGSGKSFICAELIDFMKADKRFVLYHFCSDSYASSTKYEQILRSLLLQLLQRNSDVVAHVYDKYILGKRAPTVPALEHLLQDLIKVICGEPSQTEYIWVVLDGLGECQPGKQARLATLMKNITSNLSPSASGGTICKALISCQASTAISTHLKNDQKLSLTNEKLNMEKAIRKYTSHRLQSLRQRLSQLGLTQDEIKDIECGIAKKADASRQTYRLLDDRSIDRVRCIFGWVAFQKRPLKRLEFLSAVTFSPGDPDVHHLAPDYILDICGPLLEERQNTAVTFIHSSVKLFLQSHSSNLLIDEYETLQEHGLATVACLLSGLTVFNNTYQEYDRQLRVIKGLHGFHVYATEYWTDYLFFHVQSACFTAETSSLLALANILAYRLDAAYTWTGAELESNTETSDPNDGISRPQGIVPNDGISVMLVFYQNVVRQLLGEHAFLGVSADDIKLFRSQITTFT</sequence>
<dbReference type="AlphaFoldDB" id="A0A4U6XG65"/>
<reference evidence="4 5" key="1">
    <citation type="journal article" date="2019" name="PLoS ONE">
        <title>Comparative genome analysis indicates high evolutionary potential of pathogenicity genes in Colletotrichum tanaceti.</title>
        <authorList>
            <person name="Lelwala R.V."/>
            <person name="Korhonen P.K."/>
            <person name="Young N.D."/>
            <person name="Scott J.B."/>
            <person name="Ades P.A."/>
            <person name="Gasser R.B."/>
            <person name="Taylor P.W.J."/>
        </authorList>
    </citation>
    <scope>NUCLEOTIDE SEQUENCE [LARGE SCALE GENOMIC DNA]</scope>
    <source>
        <strain evidence="4">BRIP57314</strain>
    </source>
</reference>
<evidence type="ECO:0000313" key="4">
    <source>
        <dbReference type="EMBL" id="TKW54755.1"/>
    </source>
</evidence>
<proteinExistence type="predicted"/>
<keyword evidence="1" id="KW-0677">Repeat</keyword>
<dbReference type="PANTHER" id="PTHR10039:SF14">
    <property type="entry name" value="NACHT DOMAIN-CONTAINING PROTEIN"/>
    <property type="match status" value="1"/>
</dbReference>
<evidence type="ECO:0000259" key="3">
    <source>
        <dbReference type="Pfam" id="PF24883"/>
    </source>
</evidence>
<organism evidence="4 5">
    <name type="scientific">Colletotrichum tanaceti</name>
    <dbReference type="NCBI Taxonomy" id="1306861"/>
    <lineage>
        <taxon>Eukaryota</taxon>
        <taxon>Fungi</taxon>
        <taxon>Dikarya</taxon>
        <taxon>Ascomycota</taxon>
        <taxon>Pezizomycotina</taxon>
        <taxon>Sordariomycetes</taxon>
        <taxon>Hypocreomycetidae</taxon>
        <taxon>Glomerellales</taxon>
        <taxon>Glomerellaceae</taxon>
        <taxon>Colletotrichum</taxon>
        <taxon>Colletotrichum destructivum species complex</taxon>
    </lineage>
</organism>
<name>A0A4U6XG65_9PEZI</name>